<keyword evidence="1" id="KW-0175">Coiled coil</keyword>
<feature type="region of interest" description="Disordered" evidence="2">
    <location>
        <begin position="40"/>
        <end position="115"/>
    </location>
</feature>
<name>A0A7N0UZ96_KALFE</name>
<dbReference type="Gramene" id="Kaladp0092s0219.2.v1.1">
    <property type="protein sequence ID" value="Kaladp0092s0219.2.v1.1"/>
    <property type="gene ID" value="Kaladp0092s0219.v1.1"/>
</dbReference>
<feature type="region of interest" description="Disordered" evidence="2">
    <location>
        <begin position="506"/>
        <end position="543"/>
    </location>
</feature>
<dbReference type="AlphaFoldDB" id="A0A7N0UZ96"/>
<accession>A0A7N0UZ96</accession>
<dbReference type="Proteomes" id="UP000594263">
    <property type="component" value="Unplaced"/>
</dbReference>
<dbReference type="EnsemblPlants" id="Kaladp0092s0219.2.v1.1">
    <property type="protein sequence ID" value="Kaladp0092s0219.2.v1.1"/>
    <property type="gene ID" value="Kaladp0092s0219.v1.1"/>
</dbReference>
<dbReference type="GO" id="GO:0072699">
    <property type="term" value="P:protein localization to cortical microtubule cytoskeleton"/>
    <property type="evidence" value="ECO:0007669"/>
    <property type="project" value="TreeGrafter"/>
</dbReference>
<dbReference type="PANTHER" id="PTHR31342">
    <property type="entry name" value="PROTEIN CHUP1, CHLOROPLASTIC"/>
    <property type="match status" value="1"/>
</dbReference>
<protein>
    <recommendedName>
        <fullName evidence="5">Protein CHUP1, chloroplastic</fullName>
    </recommendedName>
</protein>
<proteinExistence type="predicted"/>
<evidence type="ECO:0000256" key="1">
    <source>
        <dbReference type="ARBA" id="ARBA00023054"/>
    </source>
</evidence>
<feature type="region of interest" description="Disordered" evidence="2">
    <location>
        <begin position="431"/>
        <end position="479"/>
    </location>
</feature>
<evidence type="ECO:0000313" key="4">
    <source>
        <dbReference type="Proteomes" id="UP000594263"/>
    </source>
</evidence>
<dbReference type="EnsemblPlants" id="Kaladp0092s0219.1.v1.1">
    <property type="protein sequence ID" value="Kaladp0092s0219.1.v1.1"/>
    <property type="gene ID" value="Kaladp0092s0219.v1.1"/>
</dbReference>
<dbReference type="GO" id="GO:0055028">
    <property type="term" value="C:cortical microtubule"/>
    <property type="evidence" value="ECO:0007669"/>
    <property type="project" value="TreeGrafter"/>
</dbReference>
<reference evidence="3" key="1">
    <citation type="submission" date="2021-01" db="UniProtKB">
        <authorList>
            <consortium name="EnsemblPlants"/>
        </authorList>
    </citation>
    <scope>IDENTIFICATION</scope>
</reference>
<evidence type="ECO:0000313" key="3">
    <source>
        <dbReference type="EnsemblPlants" id="Kaladp0092s0219.2.v1.1"/>
    </source>
</evidence>
<dbReference type="PANTHER" id="PTHR31342:SF4">
    <property type="entry name" value="ACTIN BINDING PROTEIN FAMILY"/>
    <property type="match status" value="1"/>
</dbReference>
<dbReference type="OMA" id="PRMNVET"/>
<feature type="region of interest" description="Disordered" evidence="2">
    <location>
        <begin position="390"/>
        <end position="415"/>
    </location>
</feature>
<sequence length="563" mass="63880">MLQSLIPKDKSEIKPLVLKLSAAVAFSFAGYLLSRAHARRTAGPSLPPRSPRSCHVGAEESQNKATPLEEYVAPPRVPVEDALSPGARDGDDSEYEPSPVGSPAKENEEEEEEEEVKRLRNMVRMLRDRERSLEVQLLEYYGLREQETAMMELRNRLRINNMEAKLFTIKIEALKADNRRLEAQVADFAKVTGELETARAKIKILRKKLRCEAEQNKEQILALEKRVEALQEQDPNADTTTSQRLSELEKEADALRKSNTKLKLENSDLLRRLESTQILATSVLEDQEAQELREVSLILKQRNEELAKEIEQLQADRCTDVEELVYLRWINACLRYELRNFQAEAGKTVARDLSKTLSPKSEAKAKQLILEYANAEGMVREKRIDFDSEWSSSHASEKSTPDDSSDFANRPHQHHKAKFFSKLRRLITGKDRHHHNQHQAFSEKGTPLTDAMQVGSDSDSPHYASSSSTRTDFKASEKSLRFSSPFRSSSLDLQRSISLNTEDANIGRMSSDAGSLHSYRRYSGVRESPSDRSDQDADLPRKSELVKYAEALKGSRSSTPRLL</sequence>
<keyword evidence="4" id="KW-1185">Reference proteome</keyword>
<feature type="compositionally biased region" description="Low complexity" evidence="2">
    <location>
        <begin position="456"/>
        <end position="468"/>
    </location>
</feature>
<evidence type="ECO:0000256" key="2">
    <source>
        <dbReference type="SAM" id="MobiDB-lite"/>
    </source>
</evidence>
<feature type="compositionally biased region" description="Basic and acidic residues" evidence="2">
    <location>
        <begin position="528"/>
        <end position="543"/>
    </location>
</feature>
<organism evidence="3 4">
    <name type="scientific">Kalanchoe fedtschenkoi</name>
    <name type="common">Lavender scallops</name>
    <name type="synonym">South American air plant</name>
    <dbReference type="NCBI Taxonomy" id="63787"/>
    <lineage>
        <taxon>Eukaryota</taxon>
        <taxon>Viridiplantae</taxon>
        <taxon>Streptophyta</taxon>
        <taxon>Embryophyta</taxon>
        <taxon>Tracheophyta</taxon>
        <taxon>Spermatophyta</taxon>
        <taxon>Magnoliopsida</taxon>
        <taxon>eudicotyledons</taxon>
        <taxon>Gunneridae</taxon>
        <taxon>Pentapetalae</taxon>
        <taxon>Saxifragales</taxon>
        <taxon>Crassulaceae</taxon>
        <taxon>Kalanchoe</taxon>
    </lineage>
</organism>
<dbReference type="InterPro" id="IPR040265">
    <property type="entry name" value="CHUP1/IPGA1-like"/>
</dbReference>
<evidence type="ECO:0008006" key="5">
    <source>
        <dbReference type="Google" id="ProtNLM"/>
    </source>
</evidence>
<dbReference type="Gramene" id="Kaladp0092s0219.1.v1.1">
    <property type="protein sequence ID" value="Kaladp0092s0219.1.v1.1"/>
    <property type="gene ID" value="Kaladp0092s0219.v1.1"/>
</dbReference>